<evidence type="ECO:0000313" key="3">
    <source>
        <dbReference type="Proteomes" id="UP000287651"/>
    </source>
</evidence>
<dbReference type="EMBL" id="AMZH03007543">
    <property type="protein sequence ID" value="RRT61081.1"/>
    <property type="molecule type" value="Genomic_DNA"/>
</dbReference>
<name>A0A426ZAS8_ENSVE</name>
<reference evidence="2 3" key="1">
    <citation type="journal article" date="2014" name="Agronomy (Basel)">
        <title>A Draft Genome Sequence for Ensete ventricosum, the Drought-Tolerant Tree Against Hunger.</title>
        <authorList>
            <person name="Harrison J."/>
            <person name="Moore K.A."/>
            <person name="Paszkiewicz K."/>
            <person name="Jones T."/>
            <person name="Grant M."/>
            <person name="Ambacheew D."/>
            <person name="Muzemil S."/>
            <person name="Studholme D.J."/>
        </authorList>
    </citation>
    <scope>NUCLEOTIDE SEQUENCE [LARGE SCALE GENOMIC DNA]</scope>
</reference>
<gene>
    <name evidence="2" type="ORF">B296_00044500</name>
</gene>
<feature type="region of interest" description="Disordered" evidence="1">
    <location>
        <begin position="1"/>
        <end position="56"/>
    </location>
</feature>
<protein>
    <submittedName>
        <fullName evidence="2">Uncharacterized protein</fullName>
    </submittedName>
</protein>
<evidence type="ECO:0000256" key="1">
    <source>
        <dbReference type="SAM" id="MobiDB-lite"/>
    </source>
</evidence>
<sequence length="114" mass="12210">MDTPQYGSLSEERNHWPSPWPQTPTSMGNGYERPISLDVPQSSRPVSTAVPHGNGYAYPPESKLEFGSLGPVTVEVSSPGQGSNLKSVNVIGQVSGLNQPYQLKDEGDFPPLAS</sequence>
<organism evidence="2 3">
    <name type="scientific">Ensete ventricosum</name>
    <name type="common">Abyssinian banana</name>
    <name type="synonym">Musa ensete</name>
    <dbReference type="NCBI Taxonomy" id="4639"/>
    <lineage>
        <taxon>Eukaryota</taxon>
        <taxon>Viridiplantae</taxon>
        <taxon>Streptophyta</taxon>
        <taxon>Embryophyta</taxon>
        <taxon>Tracheophyta</taxon>
        <taxon>Spermatophyta</taxon>
        <taxon>Magnoliopsida</taxon>
        <taxon>Liliopsida</taxon>
        <taxon>Zingiberales</taxon>
        <taxon>Musaceae</taxon>
        <taxon>Ensete</taxon>
    </lineage>
</organism>
<evidence type="ECO:0000313" key="2">
    <source>
        <dbReference type="EMBL" id="RRT61081.1"/>
    </source>
</evidence>
<dbReference type="AlphaFoldDB" id="A0A426ZAS8"/>
<accession>A0A426ZAS8</accession>
<proteinExistence type="predicted"/>
<dbReference type="Proteomes" id="UP000287651">
    <property type="component" value="Unassembled WGS sequence"/>
</dbReference>
<comment type="caution">
    <text evidence="2">The sequence shown here is derived from an EMBL/GenBank/DDBJ whole genome shotgun (WGS) entry which is preliminary data.</text>
</comment>